<dbReference type="PANTHER" id="PTHR40082">
    <property type="entry name" value="BLR5956 PROTEIN"/>
    <property type="match status" value="1"/>
</dbReference>
<dbReference type="SUPFAM" id="SSF46894">
    <property type="entry name" value="C-terminal effector domain of the bipartite response regulators"/>
    <property type="match status" value="1"/>
</dbReference>
<dbReference type="GO" id="GO:0000160">
    <property type="term" value="P:phosphorelay signal transduction system"/>
    <property type="evidence" value="ECO:0007669"/>
    <property type="project" value="InterPro"/>
</dbReference>
<dbReference type="KEGG" id="sna:Snas_2720"/>
<dbReference type="Gene3D" id="1.10.10.10">
    <property type="entry name" value="Winged helix-like DNA-binding domain superfamily/Winged helix DNA-binding domain"/>
    <property type="match status" value="1"/>
</dbReference>
<feature type="domain" description="OmpR/PhoB-type" evidence="3">
    <location>
        <begin position="274"/>
        <end position="367"/>
    </location>
</feature>
<dbReference type="InterPro" id="IPR039793">
    <property type="entry name" value="UROS/Hem4"/>
</dbReference>
<keyword evidence="1 2" id="KW-0238">DNA-binding</keyword>
<accession>D3Q7C5</accession>
<dbReference type="Gene3D" id="3.40.50.10090">
    <property type="match status" value="2"/>
</dbReference>
<protein>
    <submittedName>
        <fullName evidence="4">Uroporphyrinogen III synthase HEM4</fullName>
    </submittedName>
</protein>
<evidence type="ECO:0000313" key="5">
    <source>
        <dbReference type="Proteomes" id="UP000000844"/>
    </source>
</evidence>
<dbReference type="Pfam" id="PF02602">
    <property type="entry name" value="HEM4"/>
    <property type="match status" value="1"/>
</dbReference>
<dbReference type="GO" id="GO:0003677">
    <property type="term" value="F:DNA binding"/>
    <property type="evidence" value="ECO:0007669"/>
    <property type="project" value="UniProtKB-UniRule"/>
</dbReference>
<dbReference type="RefSeq" id="WP_013017967.1">
    <property type="nucleotide sequence ID" value="NC_013947.1"/>
</dbReference>
<dbReference type="InterPro" id="IPR003754">
    <property type="entry name" value="4pyrrol_synth_uPrphyn_synth"/>
</dbReference>
<dbReference type="InterPro" id="IPR016032">
    <property type="entry name" value="Sig_transdc_resp-reg_C-effctor"/>
</dbReference>
<keyword evidence="5" id="KW-1185">Reference proteome</keyword>
<dbReference type="OrthoDB" id="213853at2"/>
<dbReference type="Pfam" id="PF00486">
    <property type="entry name" value="Trans_reg_C"/>
    <property type="match status" value="1"/>
</dbReference>
<evidence type="ECO:0000256" key="1">
    <source>
        <dbReference type="ARBA" id="ARBA00023125"/>
    </source>
</evidence>
<sequence length="368" mass="39194">MTGPLTGYTVAVTAQRRGEELAALLGRRGAKTVLAPVLRMVSLPDDQALRAATVELINDPPDVTIATTGIGFRGWLAAAEGWGLGEALHAALGSGRVWCRGPKALGAVRAAGLREEWSAPSECGWEVSERLRGEPLSGQRVAVQLHGDPSDDFTDTIRSGGGHAVPIPVYRWMLPTDITPVRRLVDQVCLRRIDAVTFTSAPAVNALLRIAGDQRTELLAALRAPADDGGVMAAVVGPVTAAPLTRDEVPVVMPERARLGSLARLVTAELPGRASRLTLASGHTVELRGHLVMVDGQVQPLPPAPMAILRALSAAKGRVLTRTELLRCLPRGCDRHAVEMAVTRLRDGLGLRSCVQTVIKRGYRLNLL</sequence>
<dbReference type="InterPro" id="IPR001867">
    <property type="entry name" value="OmpR/PhoB-type_DNA-bd"/>
</dbReference>
<name>D3Q7C5_STANL</name>
<dbReference type="InterPro" id="IPR036388">
    <property type="entry name" value="WH-like_DNA-bd_sf"/>
</dbReference>
<dbReference type="InterPro" id="IPR036108">
    <property type="entry name" value="4pyrrol_syn_uPrphyn_synt_sf"/>
</dbReference>
<dbReference type="PROSITE" id="PS51755">
    <property type="entry name" value="OMPR_PHOB"/>
    <property type="match status" value="1"/>
</dbReference>
<dbReference type="NCBIfam" id="NF005568">
    <property type="entry name" value="PRK07239.1"/>
    <property type="match status" value="1"/>
</dbReference>
<dbReference type="SMART" id="SM00862">
    <property type="entry name" value="Trans_reg_C"/>
    <property type="match status" value="1"/>
</dbReference>
<evidence type="ECO:0000259" key="3">
    <source>
        <dbReference type="PROSITE" id="PS51755"/>
    </source>
</evidence>
<dbReference type="eggNOG" id="COG0745">
    <property type="taxonomic scope" value="Bacteria"/>
</dbReference>
<dbReference type="GO" id="GO:0006355">
    <property type="term" value="P:regulation of DNA-templated transcription"/>
    <property type="evidence" value="ECO:0007669"/>
    <property type="project" value="InterPro"/>
</dbReference>
<organism evidence="4 5">
    <name type="scientific">Stackebrandtia nassauensis (strain DSM 44728 / CIP 108903 / NRRL B-16338 / NBRC 102104 / LLR-40K-21)</name>
    <dbReference type="NCBI Taxonomy" id="446470"/>
    <lineage>
        <taxon>Bacteria</taxon>
        <taxon>Bacillati</taxon>
        <taxon>Actinomycetota</taxon>
        <taxon>Actinomycetes</taxon>
        <taxon>Glycomycetales</taxon>
        <taxon>Glycomycetaceae</taxon>
        <taxon>Stackebrandtia</taxon>
    </lineage>
</organism>
<proteinExistence type="predicted"/>
<dbReference type="Proteomes" id="UP000000844">
    <property type="component" value="Chromosome"/>
</dbReference>
<dbReference type="PANTHER" id="PTHR40082:SF1">
    <property type="entry name" value="BLR5956 PROTEIN"/>
    <property type="match status" value="1"/>
</dbReference>
<dbReference type="STRING" id="446470.Snas_2720"/>
<reference evidence="4 5" key="1">
    <citation type="journal article" date="2009" name="Stand. Genomic Sci.">
        <title>Complete genome sequence of Stackebrandtia nassauensis type strain (LLR-40K-21).</title>
        <authorList>
            <person name="Munk C."/>
            <person name="Lapidus A."/>
            <person name="Copeland A."/>
            <person name="Jando M."/>
            <person name="Mayilraj S."/>
            <person name="Glavina Del Rio T."/>
            <person name="Nolan M."/>
            <person name="Chen F."/>
            <person name="Lucas S."/>
            <person name="Tice H."/>
            <person name="Cheng J.F."/>
            <person name="Han C."/>
            <person name="Detter J.C."/>
            <person name="Bruce D."/>
            <person name="Goodwin L."/>
            <person name="Chain P."/>
            <person name="Pitluck S."/>
            <person name="Goker M."/>
            <person name="Ovchinikova G."/>
            <person name="Pati A."/>
            <person name="Ivanova N."/>
            <person name="Mavromatis K."/>
            <person name="Chen A."/>
            <person name="Palaniappan K."/>
            <person name="Land M."/>
            <person name="Hauser L."/>
            <person name="Chang Y.J."/>
            <person name="Jeffries C.D."/>
            <person name="Bristow J."/>
            <person name="Eisen J.A."/>
            <person name="Markowitz V."/>
            <person name="Hugenholtz P."/>
            <person name="Kyrpides N.C."/>
            <person name="Klenk H.P."/>
        </authorList>
    </citation>
    <scope>NUCLEOTIDE SEQUENCE [LARGE SCALE GENOMIC DNA]</scope>
    <source>
        <strain evidence="5">DSM 44728 / CIP 108903 / NRRL B-16338 / NBRC 102104 / LLR-40K-21</strain>
    </source>
</reference>
<gene>
    <name evidence="4" type="ordered locus">Snas_2720</name>
</gene>
<dbReference type="eggNOG" id="COG1587">
    <property type="taxonomic scope" value="Bacteria"/>
</dbReference>
<dbReference type="SUPFAM" id="SSF69618">
    <property type="entry name" value="HemD-like"/>
    <property type="match status" value="1"/>
</dbReference>
<dbReference type="EMBL" id="CP001778">
    <property type="protein sequence ID" value="ADD42396.1"/>
    <property type="molecule type" value="Genomic_DNA"/>
</dbReference>
<evidence type="ECO:0000313" key="4">
    <source>
        <dbReference type="EMBL" id="ADD42396.1"/>
    </source>
</evidence>
<dbReference type="HOGENOM" id="CLU_011276_9_1_11"/>
<dbReference type="GO" id="GO:0004852">
    <property type="term" value="F:uroporphyrinogen-III synthase activity"/>
    <property type="evidence" value="ECO:0007669"/>
    <property type="project" value="InterPro"/>
</dbReference>
<dbReference type="CDD" id="cd06578">
    <property type="entry name" value="HemD"/>
    <property type="match status" value="1"/>
</dbReference>
<evidence type="ECO:0000256" key="2">
    <source>
        <dbReference type="PROSITE-ProRule" id="PRU01091"/>
    </source>
</evidence>
<feature type="DNA-binding region" description="OmpR/PhoB-type" evidence="2">
    <location>
        <begin position="274"/>
        <end position="367"/>
    </location>
</feature>
<dbReference type="AlphaFoldDB" id="D3Q7C5"/>
<dbReference type="GO" id="GO:0006780">
    <property type="term" value="P:uroporphyrinogen III biosynthetic process"/>
    <property type="evidence" value="ECO:0007669"/>
    <property type="project" value="InterPro"/>
</dbReference>